<dbReference type="RefSeq" id="XP_062698315.1">
    <property type="nucleotide sequence ID" value="XM_062842331.1"/>
</dbReference>
<keyword evidence="14" id="KW-1185">Reference proteome</keyword>
<feature type="domain" description="C2H2-type" evidence="11">
    <location>
        <begin position="535"/>
        <end position="557"/>
    </location>
</feature>
<feature type="domain" description="C2H2-type" evidence="11">
    <location>
        <begin position="349"/>
        <end position="376"/>
    </location>
</feature>
<dbReference type="PROSITE" id="PS51915">
    <property type="entry name" value="ZAD"/>
    <property type="match status" value="1"/>
</dbReference>
<accession>A0ABM1ZMX1</accession>
<feature type="domain" description="C2H2-type" evidence="11">
    <location>
        <begin position="916"/>
        <end position="943"/>
    </location>
</feature>
<evidence type="ECO:0000313" key="13">
    <source>
        <dbReference type="EnsemblMetazoa" id="AALFPA23_020036.P29506"/>
    </source>
</evidence>
<reference evidence="13" key="2">
    <citation type="submission" date="2025-05" db="UniProtKB">
        <authorList>
            <consortium name="EnsemblMetazoa"/>
        </authorList>
    </citation>
    <scope>IDENTIFICATION</scope>
    <source>
        <strain evidence="13">Foshan</strain>
    </source>
</reference>
<feature type="domain" description="ZAD" evidence="12">
    <location>
        <begin position="18"/>
        <end position="94"/>
    </location>
</feature>
<evidence type="ECO:0000256" key="9">
    <source>
        <dbReference type="SAM" id="Coils"/>
    </source>
</evidence>
<dbReference type="GeneID" id="109410464"/>
<evidence type="ECO:0000256" key="10">
    <source>
        <dbReference type="SAM" id="MobiDB-lite"/>
    </source>
</evidence>
<proteinExistence type="predicted"/>
<dbReference type="InterPro" id="IPR013087">
    <property type="entry name" value="Znf_C2H2_type"/>
</dbReference>
<feature type="domain" description="C2H2-type" evidence="11">
    <location>
        <begin position="944"/>
        <end position="973"/>
    </location>
</feature>
<dbReference type="SUPFAM" id="SSF57716">
    <property type="entry name" value="Glucocorticoid receptor-like (DNA-binding domain)"/>
    <property type="match status" value="1"/>
</dbReference>
<name>A0ABM1ZMX1_AEDAL</name>
<dbReference type="PANTHER" id="PTHR24394:SF29">
    <property type="entry name" value="MYONEURIN"/>
    <property type="match status" value="1"/>
</dbReference>
<evidence type="ECO:0000256" key="1">
    <source>
        <dbReference type="ARBA" id="ARBA00004123"/>
    </source>
</evidence>
<evidence type="ECO:0000259" key="12">
    <source>
        <dbReference type="PROSITE" id="PS51915"/>
    </source>
</evidence>
<feature type="binding site" evidence="8">
    <location>
        <position position="67"/>
    </location>
    <ligand>
        <name>Zn(2+)</name>
        <dbReference type="ChEBI" id="CHEBI:29105"/>
    </ligand>
</feature>
<dbReference type="PROSITE" id="PS00028">
    <property type="entry name" value="ZINC_FINGER_C2H2_1"/>
    <property type="match status" value="17"/>
</dbReference>
<evidence type="ECO:0000256" key="5">
    <source>
        <dbReference type="ARBA" id="ARBA00022833"/>
    </source>
</evidence>
<evidence type="ECO:0000256" key="8">
    <source>
        <dbReference type="PROSITE-ProRule" id="PRU01263"/>
    </source>
</evidence>
<keyword evidence="5 8" id="KW-0862">Zinc</keyword>
<feature type="domain" description="C2H2-type" evidence="11">
    <location>
        <begin position="290"/>
        <end position="317"/>
    </location>
</feature>
<evidence type="ECO:0008006" key="15">
    <source>
        <dbReference type="Google" id="ProtNLM"/>
    </source>
</evidence>
<evidence type="ECO:0000256" key="3">
    <source>
        <dbReference type="ARBA" id="ARBA00022737"/>
    </source>
</evidence>
<organism evidence="13 14">
    <name type="scientific">Aedes albopictus</name>
    <name type="common">Asian tiger mosquito</name>
    <name type="synonym">Stegomyia albopicta</name>
    <dbReference type="NCBI Taxonomy" id="7160"/>
    <lineage>
        <taxon>Eukaryota</taxon>
        <taxon>Metazoa</taxon>
        <taxon>Ecdysozoa</taxon>
        <taxon>Arthropoda</taxon>
        <taxon>Hexapoda</taxon>
        <taxon>Insecta</taxon>
        <taxon>Pterygota</taxon>
        <taxon>Neoptera</taxon>
        <taxon>Endopterygota</taxon>
        <taxon>Diptera</taxon>
        <taxon>Nematocera</taxon>
        <taxon>Culicoidea</taxon>
        <taxon>Culicidae</taxon>
        <taxon>Culicinae</taxon>
        <taxon>Aedini</taxon>
        <taxon>Aedes</taxon>
        <taxon>Stegomyia</taxon>
    </lineage>
</organism>
<feature type="binding site" evidence="8">
    <location>
        <position position="23"/>
    </location>
    <ligand>
        <name>Zn(2+)</name>
        <dbReference type="ChEBI" id="CHEBI:29105"/>
    </ligand>
</feature>
<feature type="region of interest" description="Disordered" evidence="10">
    <location>
        <begin position="170"/>
        <end position="199"/>
    </location>
</feature>
<feature type="binding site" evidence="8">
    <location>
        <position position="20"/>
    </location>
    <ligand>
        <name>Zn(2+)</name>
        <dbReference type="ChEBI" id="CHEBI:29105"/>
    </ligand>
</feature>
<dbReference type="Proteomes" id="UP000069940">
    <property type="component" value="Unassembled WGS sequence"/>
</dbReference>
<feature type="domain" description="C2H2-type" evidence="11">
    <location>
        <begin position="421"/>
        <end position="448"/>
    </location>
</feature>
<feature type="domain" description="C2H2-type" evidence="11">
    <location>
        <begin position="233"/>
        <end position="260"/>
    </location>
</feature>
<sequence length="982" mass="114402">MDPSSSSTSGSSEYDFARICRSCRKEDYYSQTIFDSVGSNGIRLDEMLASCVHKQIPKNDGMPDRLCRKCVWDVTAAYDFQQRFTESDALLREYLSRRKVLPTVVVRDDATSGDVSVKMEMIDIKQEFPYGDLDPLQEQNEREQAALAPIPEAITVLNVDEAEGEYMEADVDPSGFDHYSDMDNDGGNVSSGDEDEDSKPLMSLISEESKAEMERLIATVVAEAGVTMDPNSTTCPICSKSFPKRYHLNRHMRCHLTSPQFVCDLCNTGFTRREHLYRHMKTHNPSEKKLECPQCHKRFIRRDHIRVHLKTHNMTPEGIEEVMQSFPVETPDRKRADKEDDSAEPKGPKECHVCGKKFLRAFRLKRHLLTHEADIECGHCDRKFAAVSYRDYKSHMEADHPGLPLQPEKIIEGDDSDERPYKCELCDRAFQRKTHMTRHMTMHLASRQFECSVCQKAFNRKDNLQTHLRMHVKDGVLIEEQVQQILEEKERDIKQALARGEQIKKEGGVDEADDDDDGLDDIFKKPELAESMKRKQCPFCSRTFNRFYHLKRHMKLHGIGVDPNEKSKDDMDEIDDKMKAVCRICDATFDKITPLRNHLRIHMNPESFSELNIRSKPYLFEEGFIVENYVDYLVQKICAWNVSRFYMIIEPDGEELCLSDSDSEPEEGDEPLDGIVRREHTCLVCQQSFPRIKQIMEHAQSTHQTEQLLSCMHCSRTFPSNDLLVRHCKLQCENQHKKFFCSFCGERFMWQISLSRHTKQKHDQKENKFFCEVCHRGFARNEHLLRHYRVHDPSEKKFECPHCQKKFNRKDNLRSHIKIHTRGPNEVKEPTHLCVLCGKSFTTSFNYTVHMRRHTGERPYKCDICGKGFPRTLDMQSHRRTHTGEKPFSCEVCGKSFSRSCRLVLHRRVHTGEKPYKCTYCERAFAQPNDLTLHIRRHTGEKPYVCGICNERFIQGTALRAHQRTAGHYEERKYERYTLASQ</sequence>
<dbReference type="InterPro" id="IPR012934">
    <property type="entry name" value="Znf_AD"/>
</dbReference>
<feature type="domain" description="C2H2-type" evidence="11">
    <location>
        <begin position="261"/>
        <end position="288"/>
    </location>
</feature>
<dbReference type="Gene3D" id="3.30.160.60">
    <property type="entry name" value="Classic Zinc Finger"/>
    <property type="match status" value="14"/>
</dbReference>
<dbReference type="SMART" id="SM00355">
    <property type="entry name" value="ZnF_C2H2"/>
    <property type="match status" value="19"/>
</dbReference>
<feature type="domain" description="C2H2-type" evidence="11">
    <location>
        <begin position="832"/>
        <end position="859"/>
    </location>
</feature>
<dbReference type="InterPro" id="IPR036236">
    <property type="entry name" value="Znf_C2H2_sf"/>
</dbReference>
<dbReference type="PROSITE" id="PS50157">
    <property type="entry name" value="ZINC_FINGER_C2H2_2"/>
    <property type="match status" value="17"/>
</dbReference>
<evidence type="ECO:0000256" key="4">
    <source>
        <dbReference type="ARBA" id="ARBA00022771"/>
    </source>
</evidence>
<feature type="domain" description="C2H2-type" evidence="11">
    <location>
        <begin position="860"/>
        <end position="887"/>
    </location>
</feature>
<dbReference type="SUPFAM" id="SSF57667">
    <property type="entry name" value="beta-beta-alpha zinc fingers"/>
    <property type="match status" value="10"/>
</dbReference>
<evidence type="ECO:0000256" key="2">
    <source>
        <dbReference type="ARBA" id="ARBA00022723"/>
    </source>
</evidence>
<feature type="binding site" evidence="8">
    <location>
        <position position="70"/>
    </location>
    <ligand>
        <name>Zn(2+)</name>
        <dbReference type="ChEBI" id="CHEBI:29105"/>
    </ligand>
</feature>
<evidence type="ECO:0000313" key="14">
    <source>
        <dbReference type="Proteomes" id="UP000069940"/>
    </source>
</evidence>
<keyword evidence="9" id="KW-0175">Coiled coil</keyword>
<dbReference type="Pfam" id="PF07776">
    <property type="entry name" value="zf-AD"/>
    <property type="match status" value="1"/>
</dbReference>
<keyword evidence="2 8" id="KW-0479">Metal-binding</keyword>
<feature type="domain" description="C2H2-type" evidence="11">
    <location>
        <begin position="449"/>
        <end position="476"/>
    </location>
</feature>
<dbReference type="Pfam" id="PF13912">
    <property type="entry name" value="zf-C2H2_6"/>
    <property type="match status" value="1"/>
</dbReference>
<dbReference type="Pfam" id="PF00096">
    <property type="entry name" value="zf-C2H2"/>
    <property type="match status" value="11"/>
</dbReference>
<feature type="domain" description="C2H2-type" evidence="11">
    <location>
        <begin position="888"/>
        <end position="915"/>
    </location>
</feature>
<dbReference type="Pfam" id="PF13894">
    <property type="entry name" value="zf-C2H2_4"/>
    <property type="match status" value="1"/>
</dbReference>
<keyword evidence="3" id="KW-0677">Repeat</keyword>
<evidence type="ECO:0000259" key="11">
    <source>
        <dbReference type="PROSITE" id="PS50157"/>
    </source>
</evidence>
<feature type="domain" description="C2H2-type" evidence="11">
    <location>
        <begin position="798"/>
        <end position="821"/>
    </location>
</feature>
<evidence type="ECO:0000256" key="7">
    <source>
        <dbReference type="PROSITE-ProRule" id="PRU00042"/>
    </source>
</evidence>
<feature type="domain" description="C2H2-type" evidence="11">
    <location>
        <begin position="769"/>
        <end position="796"/>
    </location>
</feature>
<feature type="coiled-coil region" evidence="9">
    <location>
        <begin position="479"/>
        <end position="506"/>
    </location>
</feature>
<comment type="subcellular location">
    <subcellularLocation>
        <location evidence="1">Nucleus</location>
    </subcellularLocation>
</comment>
<feature type="domain" description="C2H2-type" evidence="11">
    <location>
        <begin position="680"/>
        <end position="708"/>
    </location>
</feature>
<protein>
    <recommendedName>
        <fullName evidence="15">C2h2-type zn-finger protein</fullName>
    </recommendedName>
</protein>
<reference evidence="14" key="1">
    <citation type="journal article" date="2015" name="Proc. Natl. Acad. Sci. U.S.A.">
        <title>Genome sequence of the Asian Tiger mosquito, Aedes albopictus, reveals insights into its biology, genetics, and evolution.</title>
        <authorList>
            <person name="Chen X.G."/>
            <person name="Jiang X."/>
            <person name="Gu J."/>
            <person name="Xu M."/>
            <person name="Wu Y."/>
            <person name="Deng Y."/>
            <person name="Zhang C."/>
            <person name="Bonizzoni M."/>
            <person name="Dermauw W."/>
            <person name="Vontas J."/>
            <person name="Armbruster P."/>
            <person name="Huang X."/>
            <person name="Yang Y."/>
            <person name="Zhang H."/>
            <person name="He W."/>
            <person name="Peng H."/>
            <person name="Liu Y."/>
            <person name="Wu K."/>
            <person name="Chen J."/>
            <person name="Lirakis M."/>
            <person name="Topalis P."/>
            <person name="Van Leeuwen T."/>
            <person name="Hall A.B."/>
            <person name="Jiang X."/>
            <person name="Thorpe C."/>
            <person name="Mueller R.L."/>
            <person name="Sun C."/>
            <person name="Waterhouse R.M."/>
            <person name="Yan G."/>
            <person name="Tu Z.J."/>
            <person name="Fang X."/>
            <person name="James A.A."/>
        </authorList>
    </citation>
    <scope>NUCLEOTIDE SEQUENCE [LARGE SCALE GENOMIC DNA]</scope>
    <source>
        <strain evidence="14">Foshan</strain>
    </source>
</reference>
<dbReference type="PANTHER" id="PTHR24394">
    <property type="entry name" value="ZINC FINGER PROTEIN"/>
    <property type="match status" value="1"/>
</dbReference>
<keyword evidence="4 7" id="KW-0863">Zinc-finger</keyword>
<feature type="domain" description="C2H2-type" evidence="11">
    <location>
        <begin position="739"/>
        <end position="767"/>
    </location>
</feature>
<feature type="domain" description="C2H2-type" evidence="11">
    <location>
        <begin position="580"/>
        <end position="607"/>
    </location>
</feature>
<feature type="region of interest" description="Disordered" evidence="10">
    <location>
        <begin position="324"/>
        <end position="349"/>
    </location>
</feature>
<feature type="compositionally biased region" description="Basic and acidic residues" evidence="10">
    <location>
        <begin position="330"/>
        <end position="349"/>
    </location>
</feature>
<keyword evidence="6" id="KW-0539">Nucleus</keyword>
<dbReference type="SMART" id="SM00868">
    <property type="entry name" value="zf-AD"/>
    <property type="match status" value="2"/>
</dbReference>
<dbReference type="EnsemblMetazoa" id="AALFPA23_020036.R29506">
    <property type="protein sequence ID" value="AALFPA23_020036.P29506"/>
    <property type="gene ID" value="AALFPA23_020036"/>
</dbReference>
<evidence type="ECO:0000256" key="6">
    <source>
        <dbReference type="ARBA" id="ARBA00023242"/>
    </source>
</evidence>
<dbReference type="Gene3D" id="3.40.1800.20">
    <property type="match status" value="1"/>
</dbReference>